<dbReference type="Gene3D" id="3.40.30.10">
    <property type="entry name" value="Glutaredoxin"/>
    <property type="match status" value="1"/>
</dbReference>
<organism evidence="1 3">
    <name type="scientific">Bacteroides thetaiotaomicron</name>
    <dbReference type="NCBI Taxonomy" id="818"/>
    <lineage>
        <taxon>Bacteria</taxon>
        <taxon>Pseudomonadati</taxon>
        <taxon>Bacteroidota</taxon>
        <taxon>Bacteroidia</taxon>
        <taxon>Bacteroidales</taxon>
        <taxon>Bacteroidaceae</taxon>
        <taxon>Bacteroides</taxon>
    </lineage>
</organism>
<accession>A0A7J5JEC6</accession>
<dbReference type="InterPro" id="IPR011467">
    <property type="entry name" value="DUF1573"/>
</dbReference>
<gene>
    <name evidence="1" type="ORF">GAN93_19750</name>
    <name evidence="2" type="ORF">KHY35_02865</name>
</gene>
<reference evidence="1 3" key="1">
    <citation type="journal article" date="2019" name="Nat. Med.">
        <title>A library of human gut bacterial isolates paired with longitudinal multiomics data enables mechanistic microbiome research.</title>
        <authorList>
            <person name="Poyet M."/>
            <person name="Groussin M."/>
            <person name="Gibbons S.M."/>
            <person name="Avila-Pacheco J."/>
            <person name="Jiang X."/>
            <person name="Kearney S.M."/>
            <person name="Perrotta A.R."/>
            <person name="Berdy B."/>
            <person name="Zhao S."/>
            <person name="Lieberman T.D."/>
            <person name="Swanson P.K."/>
            <person name="Smith M."/>
            <person name="Roesemann S."/>
            <person name="Alexander J.E."/>
            <person name="Rich S.A."/>
            <person name="Livny J."/>
            <person name="Vlamakis H."/>
            <person name="Clish C."/>
            <person name="Bullock K."/>
            <person name="Deik A."/>
            <person name="Scott J."/>
            <person name="Pierce K.A."/>
            <person name="Xavier R.J."/>
            <person name="Alm E.J."/>
        </authorList>
    </citation>
    <scope>NUCLEOTIDE SEQUENCE [LARGE SCALE GENOMIC DNA]</scope>
    <source>
        <strain evidence="1 3">BIOML-A165</strain>
    </source>
</reference>
<protein>
    <submittedName>
        <fullName evidence="1">DUF1573 domain-containing protein</fullName>
    </submittedName>
</protein>
<comment type="caution">
    <text evidence="1">The sequence shown here is derived from an EMBL/GenBank/DDBJ whole genome shotgun (WGS) entry which is preliminary data.</text>
</comment>
<dbReference type="EMBL" id="WCSB01000022">
    <property type="protein sequence ID" value="KAB4449277.1"/>
    <property type="molecule type" value="Genomic_DNA"/>
</dbReference>
<evidence type="ECO:0000313" key="1">
    <source>
        <dbReference type="EMBL" id="KAB4449277.1"/>
    </source>
</evidence>
<dbReference type="EMBL" id="JAGZEE010000002">
    <property type="protein sequence ID" value="MBS5409651.1"/>
    <property type="molecule type" value="Genomic_DNA"/>
</dbReference>
<dbReference type="Proteomes" id="UP000782901">
    <property type="component" value="Unassembled WGS sequence"/>
</dbReference>
<proteinExistence type="predicted"/>
<dbReference type="InterPro" id="IPR013783">
    <property type="entry name" value="Ig-like_fold"/>
</dbReference>
<dbReference type="PANTHER" id="PTHR37833:SF1">
    <property type="entry name" value="SIGNAL PEPTIDE PROTEIN"/>
    <property type="match status" value="1"/>
</dbReference>
<reference evidence="2" key="2">
    <citation type="submission" date="2021-02" db="EMBL/GenBank/DDBJ databases">
        <title>Infant gut strain persistence is associated with maternal origin, phylogeny, and functional potential including surface adhesion and iron acquisition.</title>
        <authorList>
            <person name="Lou Y.C."/>
        </authorList>
    </citation>
    <scope>NUCLEOTIDE SEQUENCE</scope>
    <source>
        <strain evidence="2">L3_082_243G1_dasL3_082_243G1_maxbin2.maxbin.015s ta_sub</strain>
    </source>
</reference>
<dbReference type="AlphaFoldDB" id="A0A7J5JEC6"/>
<evidence type="ECO:0000313" key="2">
    <source>
        <dbReference type="EMBL" id="MBS5409651.1"/>
    </source>
</evidence>
<dbReference type="PROSITE" id="PS51257">
    <property type="entry name" value="PROKAR_LIPOPROTEIN"/>
    <property type="match status" value="1"/>
</dbReference>
<sequence>MIRLMSLLFIAILFVSCKESEQDRIARLVNVWIGKTIQFPSQMCLTSFVNDTVITQCTRKQSSYTILSYVDTIGCTSCRLQLPKWKEMVGYLDSIYPNRVNFLMVFYPKERTKLIKYLRNERFDRFVYIDEMDSLNLMNKFLHEEHFCTFLLNKDDKIVVIGNPVLNSKVKEIYLNVISGEVMPSSNINQPLTIASLSKDSVDIGNFSWREEQTVEIVVSNCGKVPLVINDVITSCGCTTVEYSKQPVLKGKDLTLRIKYKAEHPEHFDKTIIVHCNAEKAPFRLKISGNAK</sequence>
<evidence type="ECO:0000313" key="3">
    <source>
        <dbReference type="Proteomes" id="UP000460317"/>
    </source>
</evidence>
<dbReference type="Gene3D" id="2.60.40.10">
    <property type="entry name" value="Immunoglobulins"/>
    <property type="match status" value="1"/>
</dbReference>
<dbReference type="PANTHER" id="PTHR37833">
    <property type="entry name" value="LIPOPROTEIN-RELATED"/>
    <property type="match status" value="1"/>
</dbReference>
<dbReference type="Pfam" id="PF07610">
    <property type="entry name" value="DUF1573"/>
    <property type="match status" value="1"/>
</dbReference>
<dbReference type="Proteomes" id="UP000460317">
    <property type="component" value="Unassembled WGS sequence"/>
</dbReference>
<dbReference type="RefSeq" id="WP_048693313.1">
    <property type="nucleotide sequence ID" value="NZ_CAXKYH010000015.1"/>
</dbReference>
<name>A0A7J5JEC6_BACT4</name>